<dbReference type="Pfam" id="PF17657">
    <property type="entry name" value="DNA_pol3_finger"/>
    <property type="match status" value="1"/>
</dbReference>
<dbReference type="Gene3D" id="1.10.150.870">
    <property type="match status" value="1"/>
</dbReference>
<evidence type="ECO:0000256" key="6">
    <source>
        <dbReference type="ARBA" id="ARBA00022705"/>
    </source>
</evidence>
<accession>A0A434AGI9</accession>
<dbReference type="InterPro" id="IPR011708">
    <property type="entry name" value="DNA_pol3_alpha_NTPase_dom"/>
</dbReference>
<dbReference type="Pfam" id="PF02811">
    <property type="entry name" value="PHP"/>
    <property type="match status" value="1"/>
</dbReference>
<keyword evidence="5 11" id="KW-0548">Nucleotidyltransferase</keyword>
<evidence type="ECO:0000256" key="5">
    <source>
        <dbReference type="ARBA" id="ARBA00022695"/>
    </source>
</evidence>
<dbReference type="CDD" id="cd12113">
    <property type="entry name" value="PHP_PolIIIA_DnaE3"/>
    <property type="match status" value="1"/>
</dbReference>
<dbReference type="Gene3D" id="1.10.10.1600">
    <property type="entry name" value="Bacterial DNA polymerase III alpha subunit, thumb domain"/>
    <property type="match status" value="1"/>
</dbReference>
<gene>
    <name evidence="11" type="ORF">DLK05_12945</name>
</gene>
<evidence type="ECO:0000256" key="4">
    <source>
        <dbReference type="ARBA" id="ARBA00022679"/>
    </source>
</evidence>
<dbReference type="InterPro" id="IPR036397">
    <property type="entry name" value="RNaseH_sf"/>
</dbReference>
<dbReference type="InterPro" id="IPR040982">
    <property type="entry name" value="DNA_pol3_finger"/>
</dbReference>
<dbReference type="Gene3D" id="3.20.20.140">
    <property type="entry name" value="Metal-dependent hydrolases"/>
    <property type="match status" value="1"/>
</dbReference>
<evidence type="ECO:0000256" key="3">
    <source>
        <dbReference type="ARBA" id="ARBA00019114"/>
    </source>
</evidence>
<dbReference type="SMART" id="SM00479">
    <property type="entry name" value="EXOIII"/>
    <property type="match status" value="1"/>
</dbReference>
<dbReference type="Gene3D" id="2.40.50.140">
    <property type="entry name" value="Nucleic acid-binding proteins"/>
    <property type="match status" value="1"/>
</dbReference>
<dbReference type="GO" id="GO:0003887">
    <property type="term" value="F:DNA-directed DNA polymerase activity"/>
    <property type="evidence" value="ECO:0007669"/>
    <property type="project" value="UniProtKB-KW"/>
</dbReference>
<evidence type="ECO:0000259" key="9">
    <source>
        <dbReference type="SMART" id="SM00479"/>
    </source>
</evidence>
<organism evidence="11 12">
    <name type="scientific">Ancylomarina longa</name>
    <dbReference type="NCBI Taxonomy" id="2487017"/>
    <lineage>
        <taxon>Bacteria</taxon>
        <taxon>Pseudomonadati</taxon>
        <taxon>Bacteroidota</taxon>
        <taxon>Bacteroidia</taxon>
        <taxon>Marinilabiliales</taxon>
        <taxon>Marinifilaceae</taxon>
        <taxon>Ancylomarina</taxon>
    </lineage>
</organism>
<dbReference type="GO" id="GO:0006260">
    <property type="term" value="P:DNA replication"/>
    <property type="evidence" value="ECO:0007669"/>
    <property type="project" value="UniProtKB-KW"/>
</dbReference>
<dbReference type="InterPro" id="IPR004365">
    <property type="entry name" value="NA-bd_OB_tRNA"/>
</dbReference>
<keyword evidence="7" id="KW-0239">DNA-directed DNA polymerase</keyword>
<evidence type="ECO:0000259" key="10">
    <source>
        <dbReference type="SMART" id="SM00481"/>
    </source>
</evidence>
<comment type="catalytic activity">
    <reaction evidence="8">
        <text>DNA(n) + a 2'-deoxyribonucleoside 5'-triphosphate = DNA(n+1) + diphosphate</text>
        <dbReference type="Rhea" id="RHEA:22508"/>
        <dbReference type="Rhea" id="RHEA-COMP:17339"/>
        <dbReference type="Rhea" id="RHEA-COMP:17340"/>
        <dbReference type="ChEBI" id="CHEBI:33019"/>
        <dbReference type="ChEBI" id="CHEBI:61560"/>
        <dbReference type="ChEBI" id="CHEBI:173112"/>
        <dbReference type="EC" id="2.7.7.7"/>
    </reaction>
</comment>
<evidence type="ECO:0000313" key="11">
    <source>
        <dbReference type="EMBL" id="RUT73501.1"/>
    </source>
</evidence>
<keyword evidence="4 11" id="KW-0808">Transferase</keyword>
<dbReference type="GO" id="GO:0005737">
    <property type="term" value="C:cytoplasm"/>
    <property type="evidence" value="ECO:0007669"/>
    <property type="project" value="UniProtKB-SubCell"/>
</dbReference>
<dbReference type="Pfam" id="PF00929">
    <property type="entry name" value="RNase_T"/>
    <property type="match status" value="1"/>
</dbReference>
<dbReference type="RefSeq" id="WP_127344393.1">
    <property type="nucleotide sequence ID" value="NZ_RJJX01000020.1"/>
</dbReference>
<dbReference type="SUPFAM" id="SSF53098">
    <property type="entry name" value="Ribonuclease H-like"/>
    <property type="match status" value="1"/>
</dbReference>
<dbReference type="EMBL" id="RJJX01000020">
    <property type="protein sequence ID" value="RUT73501.1"/>
    <property type="molecule type" value="Genomic_DNA"/>
</dbReference>
<feature type="domain" description="Polymerase/histidinol phosphatase N-terminal" evidence="10">
    <location>
        <begin position="254"/>
        <end position="321"/>
    </location>
</feature>
<feature type="domain" description="Exonuclease" evidence="9">
    <location>
        <begin position="1"/>
        <end position="190"/>
    </location>
</feature>
<dbReference type="CDD" id="cd06127">
    <property type="entry name" value="DEDDh"/>
    <property type="match status" value="1"/>
</dbReference>
<dbReference type="Proteomes" id="UP000282985">
    <property type="component" value="Unassembled WGS sequence"/>
</dbReference>
<dbReference type="InterPro" id="IPR013520">
    <property type="entry name" value="Ribonucl_H"/>
</dbReference>
<dbReference type="InterPro" id="IPR003141">
    <property type="entry name" value="Pol/His_phosphatase_N"/>
</dbReference>
<dbReference type="Pfam" id="PF07733">
    <property type="entry name" value="DNA_pol3_alpha"/>
    <property type="match status" value="1"/>
</dbReference>
<dbReference type="InterPro" id="IPR012337">
    <property type="entry name" value="RNaseH-like_sf"/>
</dbReference>
<dbReference type="OrthoDB" id="9803237at2"/>
<proteinExistence type="predicted"/>
<dbReference type="PANTHER" id="PTHR32294">
    <property type="entry name" value="DNA POLYMERASE III SUBUNIT ALPHA"/>
    <property type="match status" value="1"/>
</dbReference>
<dbReference type="CDD" id="cd04485">
    <property type="entry name" value="DnaE_OBF"/>
    <property type="match status" value="1"/>
</dbReference>
<dbReference type="PANTHER" id="PTHR32294:SF0">
    <property type="entry name" value="DNA POLYMERASE III SUBUNIT ALPHA"/>
    <property type="match status" value="1"/>
</dbReference>
<evidence type="ECO:0000256" key="1">
    <source>
        <dbReference type="ARBA" id="ARBA00004496"/>
    </source>
</evidence>
<dbReference type="SMART" id="SM00481">
    <property type="entry name" value="POLIIIAc"/>
    <property type="match status" value="1"/>
</dbReference>
<dbReference type="NCBIfam" id="NF004226">
    <property type="entry name" value="PRK05673.1"/>
    <property type="match status" value="1"/>
</dbReference>
<dbReference type="InterPro" id="IPR029460">
    <property type="entry name" value="DNAPol_HHH"/>
</dbReference>
<dbReference type="GO" id="GO:0008408">
    <property type="term" value="F:3'-5' exonuclease activity"/>
    <property type="evidence" value="ECO:0007669"/>
    <property type="project" value="InterPro"/>
</dbReference>
<keyword evidence="12" id="KW-1185">Reference proteome</keyword>
<comment type="caution">
    <text evidence="11">The sequence shown here is derived from an EMBL/GenBank/DDBJ whole genome shotgun (WGS) entry which is preliminary data.</text>
</comment>
<dbReference type="Pfam" id="PF01336">
    <property type="entry name" value="tRNA_anti-codon"/>
    <property type="match status" value="1"/>
</dbReference>
<reference evidence="11 12" key="1">
    <citation type="submission" date="2018-11" db="EMBL/GenBank/DDBJ databases">
        <title>Parancylomarina longa gen. nov., sp. nov., isolated from sediments of southern Okinawa.</title>
        <authorList>
            <person name="Fu T."/>
        </authorList>
    </citation>
    <scope>NUCLEOTIDE SEQUENCE [LARGE SCALE GENOMIC DNA]</scope>
    <source>
        <strain evidence="11 12">T3-2 S1-C</strain>
    </source>
</reference>
<sequence length="1458" mass="165801">MFLIFDTETTGLPKKWKAPLSDFDNWPRMVQLAWQCHDIEGNFLFAKNHVITPEGFTIPDDVVAVHGISTAIALEKGISLKEALLDFMEDVRKSKYIIGHNVSFDINIVGCELLRCEMDEQELLTAIALDTMTGSKEYCDLKRKGQLKNPTLTELHMKLFGVPFAEAHNAAADVEATSRCFLELIRVQGLRSELLNMSTEQIQAFKLNNPKSIKLVGIKYESFKVNTAFDQISIEEEERKRQDAIKNITPQSFVHLHVHTQYSILDGAAKTDKIAAKAKEDGMPAVAITDHGSMFGVKEFHVACGKVGIKPIIGVEAYVAKRGHLRKENKIDASGYHIILLVKNYKGYQNLLKLTSIAHTDGMYYKPRIDKDLLEKYNEGLIVSSACLGGEVAQHIMTGNIDKARETILWFKDVFNEDYYLEIMRHPNNDPRLKGDIWENQIRVNKVIRELGAELGVKLIATNDSHFVNPEDAEAHDVLVCLNTGRDYDDPTRMRYTKQEWFKTTEEMNELFADVPEALANTIEIAEKVEAFELDANPIMPSFDIPEEFGTLENYKEKYDEAKLIEEFEEERYAKLGGYDKVLSIKLESDYLEYLAFEGAKKRYGDNLEDHVIERLNFELNTIKTMGFPGYFLITQDFINWAKNNGVIVGPGRGSAAGAVVAYSIGITDVDPIKYDLLFERFLNPDRISMPDVDIDFDDDGRQEVLDYVTNKYGHDKVAHICTFGTMATKSSIKDVARVLRLELAEAIRLTKLVPEAPKMSFKKAYEEEPALLEEKDSPNPLIAQTIKFAEALEGSVRQTGVHACGILIGKNPLDEHLPVMPTKGEELLTTQYDGRFVEDIGLLKMDFLGLKTLSIIKEVLANVKLSRGIDIDINNVNLENEETFQLFSRGETTAIFQFESPGMKKHLRALKPNRFEDLVAMNALYRPGPMEYIPSFIKRKNGEEEIAYDHPIMEDYLKDTYGITVYQEQVMLQSRALGGFTRGMSDSLRKAMGKKQIKMMDELKVKFINGCHDNPKFMEGVGGDNNKADKLIEKIWSDWEAFAKYAFNKSHSVCYAYIAYQTGFLKAHYPAEFMAAVLSRNLSDITKVTIFMDECKRMGMPVLGPDVNESYSRFTVNKEGAIRFGMAAVKGVGEQAVDDIIEERKKGPFKDIFDFVERVNLRSVNKRTIENLAMSGGFDSFGLKRSQYFHPDETDVSFMEYLVKYGNKLQAEKNNSQQTLFGDVEDYVVVPPRIPECAEWNKLERLNKEKELIGIYLSAHPLDDYRLEIESFCNATLAQLATEMPTFKDKEVNIAGMVTAIRRGTTKNGNPFAIVNIEDFTDSYEMAFFAKDFVEYSNYFIEGLSVYINGKVQIRTWPRDSTELEFKVKNISLLTELMEKKVKQITLTIPVQNLSEELVAEMFSCMEENKGNLKVNFIIADENNMKVKMFSRSCRVNLTNELIGYFKNNSEIEFKIN</sequence>
<dbReference type="SUPFAM" id="SSF160975">
    <property type="entry name" value="AF1531-like"/>
    <property type="match status" value="1"/>
</dbReference>
<evidence type="ECO:0000256" key="8">
    <source>
        <dbReference type="ARBA" id="ARBA00049244"/>
    </source>
</evidence>
<evidence type="ECO:0000313" key="12">
    <source>
        <dbReference type="Proteomes" id="UP000282985"/>
    </source>
</evidence>
<dbReference type="InterPro" id="IPR012340">
    <property type="entry name" value="NA-bd_OB-fold"/>
</dbReference>
<dbReference type="Pfam" id="PF14579">
    <property type="entry name" value="HHH_6"/>
    <property type="match status" value="1"/>
</dbReference>
<dbReference type="Gene3D" id="3.30.420.10">
    <property type="entry name" value="Ribonuclease H-like superfamily/Ribonuclease H"/>
    <property type="match status" value="1"/>
</dbReference>
<keyword evidence="6" id="KW-0235">DNA replication</keyword>
<comment type="subcellular location">
    <subcellularLocation>
        <location evidence="1">Cytoplasm</location>
    </subcellularLocation>
</comment>
<evidence type="ECO:0000256" key="2">
    <source>
        <dbReference type="ARBA" id="ARBA00012417"/>
    </source>
</evidence>
<dbReference type="EC" id="2.7.7.7" evidence="2"/>
<dbReference type="NCBIfam" id="TIGR00594">
    <property type="entry name" value="polc"/>
    <property type="match status" value="1"/>
</dbReference>
<dbReference type="GO" id="GO:0003676">
    <property type="term" value="F:nucleic acid binding"/>
    <property type="evidence" value="ECO:0007669"/>
    <property type="project" value="InterPro"/>
</dbReference>
<evidence type="ECO:0000256" key="7">
    <source>
        <dbReference type="ARBA" id="ARBA00022932"/>
    </source>
</evidence>
<name>A0A434AGI9_9BACT</name>
<dbReference type="InterPro" id="IPR041931">
    <property type="entry name" value="DNA_pol3_alpha_thumb_dom"/>
</dbReference>
<dbReference type="InterPro" id="IPR004805">
    <property type="entry name" value="DnaE2/DnaE/PolC"/>
</dbReference>
<dbReference type="InterPro" id="IPR004013">
    <property type="entry name" value="PHP_dom"/>
</dbReference>
<protein>
    <recommendedName>
        <fullName evidence="3">DNA polymerase III subunit alpha</fullName>
        <ecNumber evidence="2">2.7.7.7</ecNumber>
    </recommendedName>
</protein>